<accession>A0A0C9ZD41</accession>
<reference evidence="1 2" key="1">
    <citation type="submission" date="2014-04" db="EMBL/GenBank/DDBJ databases">
        <authorList>
            <consortium name="DOE Joint Genome Institute"/>
            <person name="Kuo A."/>
            <person name="Kohler A."/>
            <person name="Costa M.D."/>
            <person name="Nagy L.G."/>
            <person name="Floudas D."/>
            <person name="Copeland A."/>
            <person name="Barry K.W."/>
            <person name="Cichocki N."/>
            <person name="Veneault-Fourrey C."/>
            <person name="LaButti K."/>
            <person name="Lindquist E.A."/>
            <person name="Lipzen A."/>
            <person name="Lundell T."/>
            <person name="Morin E."/>
            <person name="Murat C."/>
            <person name="Sun H."/>
            <person name="Tunlid A."/>
            <person name="Henrissat B."/>
            <person name="Grigoriev I.V."/>
            <person name="Hibbett D.S."/>
            <person name="Martin F."/>
            <person name="Nordberg H.P."/>
            <person name="Cantor M.N."/>
            <person name="Hua S.X."/>
        </authorList>
    </citation>
    <scope>NUCLEOTIDE SEQUENCE [LARGE SCALE GENOMIC DNA]</scope>
    <source>
        <strain evidence="1 2">441</strain>
    </source>
</reference>
<protein>
    <submittedName>
        <fullName evidence="1">Unplaced genomic scaffold scaffold_13, whole genome shotgun sequence</fullName>
    </submittedName>
</protein>
<reference evidence="2" key="2">
    <citation type="submission" date="2015-01" db="EMBL/GenBank/DDBJ databases">
        <title>Evolutionary Origins and Diversification of the Mycorrhizal Mutualists.</title>
        <authorList>
            <consortium name="DOE Joint Genome Institute"/>
            <consortium name="Mycorrhizal Genomics Consortium"/>
            <person name="Kohler A."/>
            <person name="Kuo A."/>
            <person name="Nagy L.G."/>
            <person name="Floudas D."/>
            <person name="Copeland A."/>
            <person name="Barry K.W."/>
            <person name="Cichocki N."/>
            <person name="Veneault-Fourrey C."/>
            <person name="LaButti K."/>
            <person name="Lindquist E.A."/>
            <person name="Lipzen A."/>
            <person name="Lundell T."/>
            <person name="Morin E."/>
            <person name="Murat C."/>
            <person name="Riley R."/>
            <person name="Ohm R."/>
            <person name="Sun H."/>
            <person name="Tunlid A."/>
            <person name="Henrissat B."/>
            <person name="Grigoriev I.V."/>
            <person name="Hibbett D.S."/>
            <person name="Martin F."/>
        </authorList>
    </citation>
    <scope>NUCLEOTIDE SEQUENCE [LARGE SCALE GENOMIC DNA]</scope>
    <source>
        <strain evidence="2">441</strain>
    </source>
</reference>
<name>A0A0C9ZD41_9AGAM</name>
<dbReference type="EMBL" id="KN833697">
    <property type="protein sequence ID" value="KIK27216.1"/>
    <property type="molecule type" value="Genomic_DNA"/>
</dbReference>
<dbReference type="HOGENOM" id="CLU_2292772_0_0_1"/>
<dbReference type="Proteomes" id="UP000054018">
    <property type="component" value="Unassembled WGS sequence"/>
</dbReference>
<dbReference type="AlphaFoldDB" id="A0A0C9ZD41"/>
<evidence type="ECO:0000313" key="2">
    <source>
        <dbReference type="Proteomes" id="UP000054018"/>
    </source>
</evidence>
<keyword evidence="2" id="KW-1185">Reference proteome</keyword>
<organism evidence="1 2">
    <name type="scientific">Pisolithus microcarpus 441</name>
    <dbReference type="NCBI Taxonomy" id="765257"/>
    <lineage>
        <taxon>Eukaryota</taxon>
        <taxon>Fungi</taxon>
        <taxon>Dikarya</taxon>
        <taxon>Basidiomycota</taxon>
        <taxon>Agaricomycotina</taxon>
        <taxon>Agaricomycetes</taxon>
        <taxon>Agaricomycetidae</taxon>
        <taxon>Boletales</taxon>
        <taxon>Sclerodermatineae</taxon>
        <taxon>Pisolithaceae</taxon>
        <taxon>Pisolithus</taxon>
    </lineage>
</organism>
<evidence type="ECO:0000313" key="1">
    <source>
        <dbReference type="EMBL" id="KIK27216.1"/>
    </source>
</evidence>
<gene>
    <name evidence="1" type="ORF">PISMIDRAFT_201791</name>
</gene>
<sequence length="101" mass="11798">MISVSQRRGLMQMWGQETNRTKKIPRQFVCCFALKPESGKITAAYIYGNLRPVIVLSRCRRQLWGRRPLVGGGVDLDLWHGRWLHWRRGRLGRPFADAYEA</sequence>
<proteinExistence type="predicted"/>